<protein>
    <submittedName>
        <fullName evidence="3">Uncharacterized protein</fullName>
    </submittedName>
</protein>
<dbReference type="Proteomes" id="UP000194137">
    <property type="component" value="Chromosome"/>
</dbReference>
<feature type="transmembrane region" description="Helical" evidence="2">
    <location>
        <begin position="47"/>
        <end position="72"/>
    </location>
</feature>
<dbReference type="Pfam" id="PF07386">
    <property type="entry name" value="DUF1499"/>
    <property type="match status" value="1"/>
</dbReference>
<evidence type="ECO:0000256" key="2">
    <source>
        <dbReference type="SAM" id="Phobius"/>
    </source>
</evidence>
<dbReference type="AlphaFoldDB" id="A0A1W6ZSM6"/>
<evidence type="ECO:0000313" key="4">
    <source>
        <dbReference type="Proteomes" id="UP000194137"/>
    </source>
</evidence>
<keyword evidence="2" id="KW-0812">Transmembrane</keyword>
<organism evidence="3 4">
    <name type="scientific">Pseudorhodoplanes sinuspersici</name>
    <dbReference type="NCBI Taxonomy" id="1235591"/>
    <lineage>
        <taxon>Bacteria</taxon>
        <taxon>Pseudomonadati</taxon>
        <taxon>Pseudomonadota</taxon>
        <taxon>Alphaproteobacteria</taxon>
        <taxon>Hyphomicrobiales</taxon>
        <taxon>Pseudorhodoplanes</taxon>
    </lineage>
</organism>
<feature type="transmembrane region" description="Helical" evidence="2">
    <location>
        <begin position="21"/>
        <end position="41"/>
    </location>
</feature>
<dbReference type="KEGG" id="psin:CAK95_15780"/>
<keyword evidence="2" id="KW-0472">Membrane</keyword>
<evidence type="ECO:0000256" key="1">
    <source>
        <dbReference type="SAM" id="MobiDB-lite"/>
    </source>
</evidence>
<dbReference type="OrthoDB" id="1523552at2"/>
<feature type="compositionally biased region" description="Low complexity" evidence="1">
    <location>
        <begin position="271"/>
        <end position="280"/>
    </location>
</feature>
<dbReference type="InterPro" id="IPR010865">
    <property type="entry name" value="DUF1499"/>
</dbReference>
<feature type="region of interest" description="Disordered" evidence="1">
    <location>
        <begin position="260"/>
        <end position="290"/>
    </location>
</feature>
<gene>
    <name evidence="3" type="ORF">CAK95_15780</name>
</gene>
<name>A0A1W6ZSM6_9HYPH</name>
<accession>A0A1W6ZSM6</accession>
<evidence type="ECO:0000313" key="3">
    <source>
        <dbReference type="EMBL" id="ARQ00374.1"/>
    </source>
</evidence>
<dbReference type="RefSeq" id="WP_086088770.1">
    <property type="nucleotide sequence ID" value="NZ_CP021112.1"/>
</dbReference>
<reference evidence="3 4" key="1">
    <citation type="submission" date="2017-05" db="EMBL/GenBank/DDBJ databases">
        <title>Full genome sequence of Pseudorhodoplanes sinuspersici.</title>
        <authorList>
            <person name="Dastgheib S.M.M."/>
            <person name="Shavandi M."/>
            <person name="Tirandaz H."/>
        </authorList>
    </citation>
    <scope>NUCLEOTIDE SEQUENCE [LARGE SCALE GENOMIC DNA]</scope>
    <source>
        <strain evidence="3 4">RIPI110</strain>
    </source>
</reference>
<keyword evidence="2" id="KW-1133">Transmembrane helix</keyword>
<proteinExistence type="predicted"/>
<dbReference type="STRING" id="1235591.CAK95_15780"/>
<dbReference type="EMBL" id="CP021112">
    <property type="protein sequence ID" value="ARQ00374.1"/>
    <property type="molecule type" value="Genomic_DNA"/>
</dbReference>
<feature type="compositionally biased region" description="Polar residues" evidence="1">
    <location>
        <begin position="281"/>
        <end position="290"/>
    </location>
</feature>
<keyword evidence="4" id="KW-1185">Reference proteome</keyword>
<feature type="transmembrane region" description="Helical" evidence="2">
    <location>
        <begin position="79"/>
        <end position="98"/>
    </location>
</feature>
<sequence length="290" mass="32238">MARRRLPDEPYSKLAIWSRRFALFAIVAALLAIIIVRSGIIEVVPGLVTFGGALAVAAVGMLLALMSFVTIWRQGLRGLGYAVLAILIGGALLAYPVYLGYKAYKLPAIADITTDVLDPPAFDAIRRLRSRTTNPVQYAGLYAAEQQREAYPDIVPLELSVSPKIAYDHALALVNKRRWLVIDSREPRPNQREGRIEAVARTPIMGFRDDVVIRIRGNDEEARVDVRSSSRYGFHDIGSNASRISTFLDNLEENINVALEREERRRPIPKKAPLPTKATKGQQAQTPAKR</sequence>